<proteinExistence type="predicted"/>
<organism evidence="1 2">
    <name type="scientific">Amphibalanus amphitrite</name>
    <name type="common">Striped barnacle</name>
    <name type="synonym">Balanus amphitrite</name>
    <dbReference type="NCBI Taxonomy" id="1232801"/>
    <lineage>
        <taxon>Eukaryota</taxon>
        <taxon>Metazoa</taxon>
        <taxon>Ecdysozoa</taxon>
        <taxon>Arthropoda</taxon>
        <taxon>Crustacea</taxon>
        <taxon>Multicrustacea</taxon>
        <taxon>Cirripedia</taxon>
        <taxon>Thoracica</taxon>
        <taxon>Thoracicalcarea</taxon>
        <taxon>Balanomorpha</taxon>
        <taxon>Balanoidea</taxon>
        <taxon>Balanidae</taxon>
        <taxon>Amphibalaninae</taxon>
        <taxon>Amphibalanus</taxon>
    </lineage>
</organism>
<dbReference type="AlphaFoldDB" id="A0A6A4WV55"/>
<accession>A0A6A4WV55</accession>
<sequence length="121" mass="13552">MIDCWRAQSLASIAALTFSTPKMDEVHPFEKEAFRETADTPYHVLVECPALMGARLRLTGTIRPNSQQGRVERRSLASFAYVGLGTALVASHDFFNVDPAEWSDNDDLTPLLIGDRHIYGW</sequence>
<comment type="caution">
    <text evidence="1">The sequence shown here is derived from an EMBL/GenBank/DDBJ whole genome shotgun (WGS) entry which is preliminary data.</text>
</comment>
<dbReference type="EMBL" id="VIIS01000550">
    <property type="protein sequence ID" value="KAF0307694.1"/>
    <property type="molecule type" value="Genomic_DNA"/>
</dbReference>
<gene>
    <name evidence="1" type="ORF">FJT64_021006</name>
</gene>
<name>A0A6A4WV55_AMPAM</name>
<dbReference type="Proteomes" id="UP000440578">
    <property type="component" value="Unassembled WGS sequence"/>
</dbReference>
<keyword evidence="2" id="KW-1185">Reference proteome</keyword>
<protein>
    <submittedName>
        <fullName evidence="1">Uncharacterized protein</fullName>
    </submittedName>
</protein>
<evidence type="ECO:0000313" key="2">
    <source>
        <dbReference type="Proteomes" id="UP000440578"/>
    </source>
</evidence>
<reference evidence="1 2" key="1">
    <citation type="submission" date="2019-07" db="EMBL/GenBank/DDBJ databases">
        <title>Draft genome assembly of a fouling barnacle, Amphibalanus amphitrite (Darwin, 1854): The first reference genome for Thecostraca.</title>
        <authorList>
            <person name="Kim W."/>
        </authorList>
    </citation>
    <scope>NUCLEOTIDE SEQUENCE [LARGE SCALE GENOMIC DNA]</scope>
    <source>
        <strain evidence="1">SNU_AA5</strain>
        <tissue evidence="1">Soma without cirri and trophi</tissue>
    </source>
</reference>
<evidence type="ECO:0000313" key="1">
    <source>
        <dbReference type="EMBL" id="KAF0307694.1"/>
    </source>
</evidence>